<dbReference type="InterPro" id="IPR043502">
    <property type="entry name" value="DNA/RNA_pol_sf"/>
</dbReference>
<reference evidence="2" key="2">
    <citation type="submission" date="2022-01" db="EMBL/GenBank/DDBJ databases">
        <authorList>
            <person name="Yamashiro T."/>
            <person name="Shiraishi A."/>
            <person name="Satake H."/>
            <person name="Nakayama K."/>
        </authorList>
    </citation>
    <scope>NUCLEOTIDE SEQUENCE</scope>
</reference>
<evidence type="ECO:0000313" key="3">
    <source>
        <dbReference type="Proteomes" id="UP001151760"/>
    </source>
</evidence>
<keyword evidence="3" id="KW-1185">Reference proteome</keyword>
<feature type="domain" description="Reverse transcriptase Ty1/copia-type" evidence="1">
    <location>
        <begin position="16"/>
        <end position="131"/>
    </location>
</feature>
<evidence type="ECO:0000313" key="2">
    <source>
        <dbReference type="EMBL" id="GJT11601.1"/>
    </source>
</evidence>
<dbReference type="PANTHER" id="PTHR11439:SF483">
    <property type="entry name" value="PEPTIDE SYNTHASE GLIP-LIKE, PUTATIVE (AFU_ORTHOLOGUE AFUA_3G12920)-RELATED"/>
    <property type="match status" value="1"/>
</dbReference>
<gene>
    <name evidence="2" type="ORF">Tco_0858643</name>
</gene>
<sequence length="253" mass="29298">MVVTLLQRLIGLNFPTGYAQQKGIDYEKTFSPVARFDTVRIILALAAQKQWKVFQFDVKSAFLNGDLHKEVYVSQPLGFENFDDPNKVFRLKKALYRLKQAPRAWYTKIDEFFHKNGFERSEHEPTLYLKKQVFTPMNINEKLQPEDGTGMVNGSLYRSLIGQLLYRSLYKFFNWCVIAVYAQTIQASFWCSKRVLRYLAGTKEFGILFRRTKDMNLKGFTDSDWAGSVEDRRSTSGNCFLIGSAPVSWSSKN</sequence>
<dbReference type="InterPro" id="IPR013103">
    <property type="entry name" value="RVT_2"/>
</dbReference>
<dbReference type="Pfam" id="PF07727">
    <property type="entry name" value="RVT_2"/>
    <property type="match status" value="1"/>
</dbReference>
<dbReference type="PANTHER" id="PTHR11439">
    <property type="entry name" value="GAG-POL-RELATED RETROTRANSPOSON"/>
    <property type="match status" value="1"/>
</dbReference>
<dbReference type="EMBL" id="BQNB010013080">
    <property type="protein sequence ID" value="GJT11601.1"/>
    <property type="molecule type" value="Genomic_DNA"/>
</dbReference>
<evidence type="ECO:0000259" key="1">
    <source>
        <dbReference type="Pfam" id="PF07727"/>
    </source>
</evidence>
<name>A0ABQ5B9Q1_9ASTR</name>
<dbReference type="Proteomes" id="UP001151760">
    <property type="component" value="Unassembled WGS sequence"/>
</dbReference>
<protein>
    <submittedName>
        <fullName evidence="2">Retrovirus-related pol polyprotein from transposon TNT 1-94</fullName>
    </submittedName>
</protein>
<accession>A0ABQ5B9Q1</accession>
<reference evidence="2" key="1">
    <citation type="journal article" date="2022" name="Int. J. Mol. Sci.">
        <title>Draft Genome of Tanacetum Coccineum: Genomic Comparison of Closely Related Tanacetum-Family Plants.</title>
        <authorList>
            <person name="Yamashiro T."/>
            <person name="Shiraishi A."/>
            <person name="Nakayama K."/>
            <person name="Satake H."/>
        </authorList>
    </citation>
    <scope>NUCLEOTIDE SEQUENCE</scope>
</reference>
<proteinExistence type="predicted"/>
<organism evidence="2 3">
    <name type="scientific">Tanacetum coccineum</name>
    <dbReference type="NCBI Taxonomy" id="301880"/>
    <lineage>
        <taxon>Eukaryota</taxon>
        <taxon>Viridiplantae</taxon>
        <taxon>Streptophyta</taxon>
        <taxon>Embryophyta</taxon>
        <taxon>Tracheophyta</taxon>
        <taxon>Spermatophyta</taxon>
        <taxon>Magnoliopsida</taxon>
        <taxon>eudicotyledons</taxon>
        <taxon>Gunneridae</taxon>
        <taxon>Pentapetalae</taxon>
        <taxon>asterids</taxon>
        <taxon>campanulids</taxon>
        <taxon>Asterales</taxon>
        <taxon>Asteraceae</taxon>
        <taxon>Asteroideae</taxon>
        <taxon>Anthemideae</taxon>
        <taxon>Anthemidinae</taxon>
        <taxon>Tanacetum</taxon>
    </lineage>
</organism>
<comment type="caution">
    <text evidence="2">The sequence shown here is derived from an EMBL/GenBank/DDBJ whole genome shotgun (WGS) entry which is preliminary data.</text>
</comment>
<dbReference type="SUPFAM" id="SSF56672">
    <property type="entry name" value="DNA/RNA polymerases"/>
    <property type="match status" value="1"/>
</dbReference>